<dbReference type="GO" id="GO:0016020">
    <property type="term" value="C:membrane"/>
    <property type="evidence" value="ECO:0007669"/>
    <property type="project" value="InterPro"/>
</dbReference>
<evidence type="ECO:0000259" key="7">
    <source>
        <dbReference type="PROSITE" id="PS50111"/>
    </source>
</evidence>
<organism evidence="8">
    <name type="scientific">Planktothricoides raciborskii GIHE-MW2</name>
    <dbReference type="NCBI Taxonomy" id="2792601"/>
    <lineage>
        <taxon>Bacteria</taxon>
        <taxon>Bacillati</taxon>
        <taxon>Cyanobacteriota</taxon>
        <taxon>Cyanophyceae</taxon>
        <taxon>Oscillatoriophycideae</taxon>
        <taxon>Oscillatoriales</taxon>
        <taxon>Oscillatoriaceae</taxon>
        <taxon>Planktothricoides</taxon>
    </lineage>
</organism>
<feature type="transmembrane region" description="Helical" evidence="6">
    <location>
        <begin position="12"/>
        <end position="35"/>
    </location>
</feature>
<dbReference type="PANTHER" id="PTHR32089:SF112">
    <property type="entry name" value="LYSOZYME-LIKE PROTEIN-RELATED"/>
    <property type="match status" value="1"/>
</dbReference>
<evidence type="ECO:0000256" key="1">
    <source>
        <dbReference type="ARBA" id="ARBA00023224"/>
    </source>
</evidence>
<dbReference type="Pfam" id="PF00015">
    <property type="entry name" value="MCPsignal"/>
    <property type="match status" value="1"/>
</dbReference>
<dbReference type="SUPFAM" id="SSF58104">
    <property type="entry name" value="Methyl-accepting chemotaxis protein (MCP) signaling domain"/>
    <property type="match status" value="1"/>
</dbReference>
<dbReference type="PRINTS" id="PR00260">
    <property type="entry name" value="CHEMTRNSDUCR"/>
</dbReference>
<accession>A0AAU8JEZ6</accession>
<feature type="domain" description="Methyl-accepting transducer" evidence="7">
    <location>
        <begin position="219"/>
        <end position="465"/>
    </location>
</feature>
<evidence type="ECO:0000256" key="4">
    <source>
        <dbReference type="SAM" id="Coils"/>
    </source>
</evidence>
<dbReference type="AlphaFoldDB" id="A0AAU8JEZ6"/>
<feature type="coiled-coil region" evidence="4">
    <location>
        <begin position="300"/>
        <end position="327"/>
    </location>
</feature>
<sequence>MSKINTLRNKLYLGFFIIPAVILSTVSGYSLYSFYRMDRQVGKIFDDHVVTLREVNALLDHYAVVIVDATNKARVGIITTDEALNLISRSQTEIRQSLDRYSLTEQTEEEQSIMQKLYGLFIKADREIEREKILLKAGNIAQLNQGQNAMYLAIDPISNYLRKLRDLQLENAAKEREKAQHIFSQTLWIFGFLVFLTVVGASPFGYLISQAIIGKLKNTVSDISESARRILIASEEQERIASSQASSVNETTTTMDELKASSQKSAEQAEAALNGARQVLLLVRGNEQKSEDEAWHNNYNSSLSEKVAEIADQIKNLNNQVQQINTIAVLVSSLADQTNMLAINAAVEAVRAGEQGKGFGVVATEIRKLADRSRESAVQINHLVRDIQTATVATVSATQEGKTTASIIVDAVNNIVLNSQKISLTAQQQATAIQQVVGAMNILNSSAQQTAIGIAETKNSTEQLKSAAENLDIML</sequence>
<protein>
    <submittedName>
        <fullName evidence="8">Methyl-accepting chemotaxis protein</fullName>
    </submittedName>
</protein>
<reference evidence="8" key="1">
    <citation type="submission" date="2024-07" db="EMBL/GenBank/DDBJ databases">
        <authorList>
            <person name="Kim Y.J."/>
            <person name="Jeong J.Y."/>
        </authorList>
    </citation>
    <scope>NUCLEOTIDE SEQUENCE</scope>
    <source>
        <strain evidence="8">GIHE-MW2</strain>
    </source>
</reference>
<dbReference type="GO" id="GO:0007165">
    <property type="term" value="P:signal transduction"/>
    <property type="evidence" value="ECO:0007669"/>
    <property type="project" value="UniProtKB-KW"/>
</dbReference>
<dbReference type="RefSeq" id="WP_190879017.1">
    <property type="nucleotide sequence ID" value="NZ_CP159837.1"/>
</dbReference>
<comment type="similarity">
    <text evidence="2">Belongs to the methyl-accepting chemotaxis (MCP) protein family.</text>
</comment>
<dbReference type="PROSITE" id="PS50111">
    <property type="entry name" value="CHEMOTAXIS_TRANSDUC_2"/>
    <property type="match status" value="1"/>
</dbReference>
<evidence type="ECO:0000256" key="2">
    <source>
        <dbReference type="ARBA" id="ARBA00029447"/>
    </source>
</evidence>
<name>A0AAU8JEZ6_9CYAN</name>
<dbReference type="PANTHER" id="PTHR32089">
    <property type="entry name" value="METHYL-ACCEPTING CHEMOTAXIS PROTEIN MCPB"/>
    <property type="match status" value="1"/>
</dbReference>
<dbReference type="GO" id="GO:0006935">
    <property type="term" value="P:chemotaxis"/>
    <property type="evidence" value="ECO:0007669"/>
    <property type="project" value="InterPro"/>
</dbReference>
<dbReference type="Gene3D" id="1.10.287.950">
    <property type="entry name" value="Methyl-accepting chemotaxis protein"/>
    <property type="match status" value="1"/>
</dbReference>
<dbReference type="EMBL" id="CP159837">
    <property type="protein sequence ID" value="XCM37341.1"/>
    <property type="molecule type" value="Genomic_DNA"/>
</dbReference>
<keyword evidence="1 3" id="KW-0807">Transducer</keyword>
<feature type="transmembrane region" description="Helical" evidence="6">
    <location>
        <begin position="186"/>
        <end position="208"/>
    </location>
</feature>
<evidence type="ECO:0000256" key="6">
    <source>
        <dbReference type="SAM" id="Phobius"/>
    </source>
</evidence>
<keyword evidence="6" id="KW-0472">Membrane</keyword>
<feature type="region of interest" description="Disordered" evidence="5">
    <location>
        <begin position="242"/>
        <end position="267"/>
    </location>
</feature>
<dbReference type="GO" id="GO:0004888">
    <property type="term" value="F:transmembrane signaling receptor activity"/>
    <property type="evidence" value="ECO:0007669"/>
    <property type="project" value="InterPro"/>
</dbReference>
<keyword evidence="6" id="KW-1133">Transmembrane helix</keyword>
<proteinExistence type="inferred from homology"/>
<dbReference type="InterPro" id="IPR004090">
    <property type="entry name" value="Chemotax_Me-accpt_rcpt"/>
</dbReference>
<evidence type="ECO:0000256" key="5">
    <source>
        <dbReference type="SAM" id="MobiDB-lite"/>
    </source>
</evidence>
<dbReference type="SMART" id="SM00283">
    <property type="entry name" value="MA"/>
    <property type="match status" value="1"/>
</dbReference>
<evidence type="ECO:0000256" key="3">
    <source>
        <dbReference type="PROSITE-ProRule" id="PRU00284"/>
    </source>
</evidence>
<gene>
    <name evidence="8" type="ORF">ABWT76_000094</name>
</gene>
<dbReference type="InterPro" id="IPR004089">
    <property type="entry name" value="MCPsignal_dom"/>
</dbReference>
<feature type="compositionally biased region" description="Polar residues" evidence="5">
    <location>
        <begin position="242"/>
        <end position="255"/>
    </location>
</feature>
<keyword evidence="6" id="KW-0812">Transmembrane</keyword>
<keyword evidence="4" id="KW-0175">Coiled coil</keyword>
<evidence type="ECO:0000313" key="8">
    <source>
        <dbReference type="EMBL" id="XCM37341.1"/>
    </source>
</evidence>